<dbReference type="CDD" id="cd10567">
    <property type="entry name" value="SWIB-MDM2_like"/>
    <property type="match status" value="1"/>
</dbReference>
<dbReference type="PANTHER" id="PTHR13844">
    <property type="entry name" value="SWI/SNF-RELATED MATRIX-ASSOCIATED ACTIN-DEPENDENT REGULATOR OF CHROMATIN SUBFAMILY D"/>
    <property type="match status" value="1"/>
</dbReference>
<feature type="compositionally biased region" description="Polar residues" evidence="1">
    <location>
        <begin position="224"/>
        <end position="234"/>
    </location>
</feature>
<evidence type="ECO:0000259" key="2">
    <source>
        <dbReference type="PROSITE" id="PS51925"/>
    </source>
</evidence>
<name>A0A1X2HUW8_SYNRA</name>
<proteinExistence type="predicted"/>
<gene>
    <name evidence="3" type="ORF">BCR43DRAFT_429472</name>
</gene>
<evidence type="ECO:0000313" key="4">
    <source>
        <dbReference type="Proteomes" id="UP000242180"/>
    </source>
</evidence>
<dbReference type="InParanoid" id="A0A1X2HUW8"/>
<sequence length="286" mass="30794">MAQHHHHHHQQQQQQQQQQQPQQPPPPPKKKARSRKKRVREPVDPNAPPKPKRKTGLNKPLILSPALSVFVGGDLEMSRPEIVKILWNYIKDNNLQDPADRRYILCDDKLKTIFDKPRINSFGMNRDLSAHLTKKPDAEIVEADSKPAVKDEMTASISAADTGMNPTDTASSANSTGPGHDVLQAGPKATNAQHTSQGELVDTSPSVTAETPDVVTPREGESMLPTSTQANDNVQQQNHSHQHHSHLASPSTATTTTAGAASGTTPGAPSDHITSSGPSTNAAAIA</sequence>
<keyword evidence="4" id="KW-1185">Reference proteome</keyword>
<dbReference type="Gene3D" id="1.10.245.10">
    <property type="entry name" value="SWIB/MDM2 domain"/>
    <property type="match status" value="1"/>
</dbReference>
<dbReference type="OrthoDB" id="10251073at2759"/>
<feature type="compositionally biased region" description="Basic residues" evidence="1">
    <location>
        <begin position="1"/>
        <end position="10"/>
    </location>
</feature>
<feature type="region of interest" description="Disordered" evidence="1">
    <location>
        <begin position="159"/>
        <end position="286"/>
    </location>
</feature>
<feature type="compositionally biased region" description="Polar residues" evidence="1">
    <location>
        <begin position="159"/>
        <end position="177"/>
    </location>
</feature>
<dbReference type="AlphaFoldDB" id="A0A1X2HUW8"/>
<dbReference type="InterPro" id="IPR036885">
    <property type="entry name" value="SWIB_MDM2_dom_sf"/>
</dbReference>
<feature type="compositionally biased region" description="Basic residues" evidence="1">
    <location>
        <begin position="28"/>
        <end position="39"/>
    </location>
</feature>
<feature type="compositionally biased region" description="Low complexity" evidence="1">
    <location>
        <begin position="11"/>
        <end position="21"/>
    </location>
</feature>
<feature type="compositionally biased region" description="Polar residues" evidence="1">
    <location>
        <begin position="190"/>
        <end position="209"/>
    </location>
</feature>
<feature type="compositionally biased region" description="Polar residues" evidence="1">
    <location>
        <begin position="272"/>
        <end position="286"/>
    </location>
</feature>
<dbReference type="EMBL" id="MCGN01000001">
    <property type="protein sequence ID" value="ORZ03343.1"/>
    <property type="molecule type" value="Genomic_DNA"/>
</dbReference>
<dbReference type="InterPro" id="IPR019835">
    <property type="entry name" value="SWIB_domain"/>
</dbReference>
<feature type="domain" description="DM2" evidence="2">
    <location>
        <begin position="56"/>
        <end position="134"/>
    </location>
</feature>
<accession>A0A1X2HUW8</accession>
<feature type="compositionally biased region" description="Low complexity" evidence="1">
    <location>
        <begin position="248"/>
        <end position="270"/>
    </location>
</feature>
<feature type="region of interest" description="Disordered" evidence="1">
    <location>
        <begin position="1"/>
        <end position="59"/>
    </location>
</feature>
<dbReference type="InterPro" id="IPR003121">
    <property type="entry name" value="SWIB_MDM2_domain"/>
</dbReference>
<dbReference type="STRING" id="13706.A0A1X2HUW8"/>
<reference evidence="3 4" key="1">
    <citation type="submission" date="2016-07" db="EMBL/GenBank/DDBJ databases">
        <title>Pervasive Adenine N6-methylation of Active Genes in Fungi.</title>
        <authorList>
            <consortium name="DOE Joint Genome Institute"/>
            <person name="Mondo S.J."/>
            <person name="Dannebaum R.O."/>
            <person name="Kuo R.C."/>
            <person name="Labutti K."/>
            <person name="Haridas S."/>
            <person name="Kuo A."/>
            <person name="Salamov A."/>
            <person name="Ahrendt S.R."/>
            <person name="Lipzen A."/>
            <person name="Sullivan W."/>
            <person name="Andreopoulos W.B."/>
            <person name="Clum A."/>
            <person name="Lindquist E."/>
            <person name="Daum C."/>
            <person name="Ramamoorthy G.K."/>
            <person name="Gryganskyi A."/>
            <person name="Culley D."/>
            <person name="Magnuson J.K."/>
            <person name="James T.Y."/>
            <person name="O'Malley M.A."/>
            <person name="Stajich J.E."/>
            <person name="Spatafora J.W."/>
            <person name="Visel A."/>
            <person name="Grigoriev I.V."/>
        </authorList>
    </citation>
    <scope>NUCLEOTIDE SEQUENCE [LARGE SCALE GENOMIC DNA]</scope>
    <source>
        <strain evidence="3 4">NRRL 2496</strain>
    </source>
</reference>
<dbReference type="Proteomes" id="UP000242180">
    <property type="component" value="Unassembled WGS sequence"/>
</dbReference>
<evidence type="ECO:0000313" key="3">
    <source>
        <dbReference type="EMBL" id="ORZ03343.1"/>
    </source>
</evidence>
<protein>
    <submittedName>
        <fullName evidence="3">SWIB/MDM2 domain-containing protein</fullName>
    </submittedName>
</protein>
<dbReference type="Pfam" id="PF02201">
    <property type="entry name" value="SWIB"/>
    <property type="match status" value="1"/>
</dbReference>
<evidence type="ECO:0000256" key="1">
    <source>
        <dbReference type="SAM" id="MobiDB-lite"/>
    </source>
</evidence>
<organism evidence="3 4">
    <name type="scientific">Syncephalastrum racemosum</name>
    <name type="common">Filamentous fungus</name>
    <dbReference type="NCBI Taxonomy" id="13706"/>
    <lineage>
        <taxon>Eukaryota</taxon>
        <taxon>Fungi</taxon>
        <taxon>Fungi incertae sedis</taxon>
        <taxon>Mucoromycota</taxon>
        <taxon>Mucoromycotina</taxon>
        <taxon>Mucoromycetes</taxon>
        <taxon>Mucorales</taxon>
        <taxon>Syncephalastraceae</taxon>
        <taxon>Syncephalastrum</taxon>
    </lineage>
</organism>
<dbReference type="PROSITE" id="PS51925">
    <property type="entry name" value="SWIB_MDM2"/>
    <property type="match status" value="1"/>
</dbReference>
<dbReference type="SUPFAM" id="SSF47592">
    <property type="entry name" value="SWIB/MDM2 domain"/>
    <property type="match status" value="1"/>
</dbReference>
<dbReference type="SMART" id="SM00151">
    <property type="entry name" value="SWIB"/>
    <property type="match status" value="1"/>
</dbReference>
<comment type="caution">
    <text evidence="3">The sequence shown here is derived from an EMBL/GenBank/DDBJ whole genome shotgun (WGS) entry which is preliminary data.</text>
</comment>